<dbReference type="EMBL" id="JADOUA010000001">
    <property type="protein sequence ID" value="MBG6086135.1"/>
    <property type="molecule type" value="Genomic_DNA"/>
</dbReference>
<keyword evidence="3" id="KW-1185">Reference proteome</keyword>
<feature type="region of interest" description="Disordered" evidence="1">
    <location>
        <begin position="53"/>
        <end position="75"/>
    </location>
</feature>
<dbReference type="AlphaFoldDB" id="A0A931GGA6"/>
<accession>A0A931GGA6</accession>
<evidence type="ECO:0000313" key="2">
    <source>
        <dbReference type="EMBL" id="MBG6086135.1"/>
    </source>
</evidence>
<protein>
    <submittedName>
        <fullName evidence="2">Uncharacterized protein</fullName>
    </submittedName>
</protein>
<name>A0A931GGA6_9ACTN</name>
<dbReference type="RefSeq" id="WP_197009184.1">
    <property type="nucleotide sequence ID" value="NZ_BAABES010000017.1"/>
</dbReference>
<reference evidence="2" key="1">
    <citation type="submission" date="2020-11" db="EMBL/GenBank/DDBJ databases">
        <title>Sequencing the genomes of 1000 actinobacteria strains.</title>
        <authorList>
            <person name="Klenk H.-P."/>
        </authorList>
    </citation>
    <scope>NUCLEOTIDE SEQUENCE</scope>
    <source>
        <strain evidence="2">DSM 43175</strain>
    </source>
</reference>
<comment type="caution">
    <text evidence="2">The sequence shown here is derived from an EMBL/GenBank/DDBJ whole genome shotgun (WGS) entry which is preliminary data.</text>
</comment>
<gene>
    <name evidence="2" type="ORF">IW256_000248</name>
</gene>
<proteinExistence type="predicted"/>
<evidence type="ECO:0000313" key="3">
    <source>
        <dbReference type="Proteomes" id="UP000614047"/>
    </source>
</evidence>
<sequence>MPEEDGTFRIVVAGTDAGLPNLLDTAGHPEGWILFRWLLADKPAMPDVERVPLEGLLQDHESAAPPRDPGDRGRR</sequence>
<organism evidence="2 3">
    <name type="scientific">Actinomadura viridis</name>
    <dbReference type="NCBI Taxonomy" id="58110"/>
    <lineage>
        <taxon>Bacteria</taxon>
        <taxon>Bacillati</taxon>
        <taxon>Actinomycetota</taxon>
        <taxon>Actinomycetes</taxon>
        <taxon>Streptosporangiales</taxon>
        <taxon>Thermomonosporaceae</taxon>
        <taxon>Actinomadura</taxon>
    </lineage>
</organism>
<evidence type="ECO:0000256" key="1">
    <source>
        <dbReference type="SAM" id="MobiDB-lite"/>
    </source>
</evidence>
<dbReference type="Proteomes" id="UP000614047">
    <property type="component" value="Unassembled WGS sequence"/>
</dbReference>